<evidence type="ECO:0000313" key="24">
    <source>
        <dbReference type="Proteomes" id="UP000326202"/>
    </source>
</evidence>
<dbReference type="InterPro" id="IPR000121">
    <property type="entry name" value="PEP_util_C"/>
</dbReference>
<dbReference type="InterPro" id="IPR040442">
    <property type="entry name" value="Pyrv_kinase-like_dom_sf"/>
</dbReference>
<evidence type="ECO:0000259" key="22">
    <source>
        <dbReference type="Pfam" id="PF05524"/>
    </source>
</evidence>
<feature type="domain" description="PEP-utilising enzyme C-terminal" evidence="21">
    <location>
        <begin position="255"/>
        <end position="532"/>
    </location>
</feature>
<feature type="active site" description="Proton donor" evidence="17">
    <location>
        <position position="496"/>
    </location>
</feature>
<evidence type="ECO:0000256" key="12">
    <source>
        <dbReference type="ARBA" id="ARBA00022723"/>
    </source>
</evidence>
<sequence length="535" mass="56958">MSTRPERTFPAQVASEGLAIGRIALRRMRTLTAVPRGTPEQESARLDAACLAAAAQLERLIGGAEEEAASILEFQAALLADDELLDPVRQRIAAGEAAAVAWQQMMDKQVADYQDAEDEYFRARALDMADLRDRVAEQLAGGGDDDAAAEAGAIYVGADLAPSRFLELDWERYRGGAVVRGSSASHVAILARARGVPLVVGLAANESMLVDGAEAILDAEAGQLIQDPSAETRARYQRRAAERTAEAKLQAVYLGKPAMTRAGEPVLTYINVDDPHALPAIDPATCDGVGLTRTEFLFSGEGGLPGEGRQFGAYKALLQWAKGRPVTIRTLDAGGDKPIPGLTPDGELNPFLGLRGLRLSLARPDVFRVQLRALARAAVEGNLKVMLPMVTRPQELEATRALFETVVAELAAEGTAAAMPRLGMMVEVPAAALNIAAFDADFFSIGSNDLVQYVTAAGRDCDSVRDLYDPLEPGVLELIRRVAQHGRLVGREVSLCGDMASDPKYLPALLDTGLRAVSVAPARLARAKAQIAAYG</sequence>
<evidence type="ECO:0000259" key="20">
    <source>
        <dbReference type="Pfam" id="PF00391"/>
    </source>
</evidence>
<dbReference type="PIRSF" id="PIRSF000732">
    <property type="entry name" value="PTS_enzyme_I"/>
    <property type="match status" value="1"/>
</dbReference>
<dbReference type="Gene3D" id="3.50.30.10">
    <property type="entry name" value="Phosphohistidine domain"/>
    <property type="match status" value="1"/>
</dbReference>
<keyword evidence="11 16" id="KW-0598">Phosphotransferase system</keyword>
<feature type="binding site" evidence="18">
    <location>
        <position position="329"/>
    </location>
    <ligand>
        <name>phosphoenolpyruvate</name>
        <dbReference type="ChEBI" id="CHEBI:58702"/>
    </ligand>
</feature>
<evidence type="ECO:0000256" key="1">
    <source>
        <dbReference type="ARBA" id="ARBA00000683"/>
    </source>
</evidence>
<dbReference type="PANTHER" id="PTHR46244">
    <property type="entry name" value="PHOSPHOENOLPYRUVATE-PROTEIN PHOSPHOTRANSFERASE"/>
    <property type="match status" value="1"/>
</dbReference>
<dbReference type="GO" id="GO:0009401">
    <property type="term" value="P:phosphoenolpyruvate-dependent sugar phosphotransferase system"/>
    <property type="evidence" value="ECO:0007669"/>
    <property type="project" value="UniProtKB-KW"/>
</dbReference>
<dbReference type="Pfam" id="PF02896">
    <property type="entry name" value="PEP-utilizers_C"/>
    <property type="match status" value="1"/>
</dbReference>
<feature type="domain" description="PEP-utilising enzyme mobile" evidence="20">
    <location>
        <begin position="150"/>
        <end position="222"/>
    </location>
</feature>
<keyword evidence="14 16" id="KW-0460">Magnesium</keyword>
<evidence type="ECO:0000313" key="23">
    <source>
        <dbReference type="EMBL" id="QEX16405.1"/>
    </source>
</evidence>
<comment type="catalytic activity">
    <reaction evidence="1 16">
        <text>L-histidyl-[protein] + phosphoenolpyruvate = N(pros)-phospho-L-histidyl-[protein] + pyruvate</text>
        <dbReference type="Rhea" id="RHEA:23880"/>
        <dbReference type="Rhea" id="RHEA-COMP:9745"/>
        <dbReference type="Rhea" id="RHEA-COMP:9746"/>
        <dbReference type="ChEBI" id="CHEBI:15361"/>
        <dbReference type="ChEBI" id="CHEBI:29979"/>
        <dbReference type="ChEBI" id="CHEBI:58702"/>
        <dbReference type="ChEBI" id="CHEBI:64837"/>
        <dbReference type="EC" id="2.7.3.9"/>
    </reaction>
</comment>
<dbReference type="InterPro" id="IPR008279">
    <property type="entry name" value="PEP-util_enz_mobile_dom"/>
</dbReference>
<evidence type="ECO:0000256" key="10">
    <source>
        <dbReference type="ARBA" id="ARBA00022679"/>
    </source>
</evidence>
<dbReference type="OrthoDB" id="9765468at2"/>
<organism evidence="23 24">
    <name type="scientific">Hypericibacter terrae</name>
    <dbReference type="NCBI Taxonomy" id="2602015"/>
    <lineage>
        <taxon>Bacteria</taxon>
        <taxon>Pseudomonadati</taxon>
        <taxon>Pseudomonadota</taxon>
        <taxon>Alphaproteobacteria</taxon>
        <taxon>Rhodospirillales</taxon>
        <taxon>Dongiaceae</taxon>
        <taxon>Hypericibacter</taxon>
    </lineage>
</organism>
<comment type="subcellular location">
    <subcellularLocation>
        <location evidence="3 16">Cytoplasm</location>
    </subcellularLocation>
</comment>
<feature type="binding site" evidence="18">
    <location>
        <begin position="448"/>
        <end position="449"/>
    </location>
    <ligand>
        <name>phosphoenolpyruvate</name>
        <dbReference type="ChEBI" id="CHEBI:58702"/>
    </ligand>
</feature>
<dbReference type="AlphaFoldDB" id="A0A5J6MIS5"/>
<dbReference type="Pfam" id="PF05524">
    <property type="entry name" value="PEP-utilisers_N"/>
    <property type="match status" value="1"/>
</dbReference>
<evidence type="ECO:0000256" key="4">
    <source>
        <dbReference type="ARBA" id="ARBA00007837"/>
    </source>
</evidence>
<keyword evidence="13 16" id="KW-0418">Kinase</keyword>
<dbReference type="GO" id="GO:0008965">
    <property type="term" value="F:phosphoenolpyruvate-protein phosphotransferase activity"/>
    <property type="evidence" value="ECO:0007669"/>
    <property type="project" value="UniProtKB-EC"/>
</dbReference>
<keyword evidence="24" id="KW-1185">Reference proteome</keyword>
<evidence type="ECO:0000256" key="17">
    <source>
        <dbReference type="PIRSR" id="PIRSR000732-1"/>
    </source>
</evidence>
<evidence type="ECO:0000256" key="3">
    <source>
        <dbReference type="ARBA" id="ARBA00004496"/>
    </source>
</evidence>
<evidence type="ECO:0000256" key="18">
    <source>
        <dbReference type="PIRSR" id="PIRSR000732-2"/>
    </source>
</evidence>
<evidence type="ECO:0000256" key="9">
    <source>
        <dbReference type="ARBA" id="ARBA00022597"/>
    </source>
</evidence>
<comment type="function">
    <text evidence="16">General (non sugar-specific) component of the phosphoenolpyruvate-dependent sugar phosphotransferase system (sugar PTS). This major carbohydrate active-transport system catalyzes the phosphorylation of incoming sugar substrates concomitantly with their translocation across the cell membrane. Enzyme I transfers the phosphoryl group from phosphoenolpyruvate (PEP) to the phosphoryl carrier protein (HPr).</text>
</comment>
<accession>A0A5J6MIS5</accession>
<dbReference type="InterPro" id="IPR036618">
    <property type="entry name" value="PtsI_HPr-bd_sf"/>
</dbReference>
<feature type="binding site" evidence="18">
    <location>
        <position position="459"/>
    </location>
    <ligand>
        <name>phosphoenolpyruvate</name>
        <dbReference type="ChEBI" id="CHEBI:58702"/>
    </ligand>
</feature>
<dbReference type="InterPro" id="IPR024692">
    <property type="entry name" value="PTS_EI"/>
</dbReference>
<dbReference type="PRINTS" id="PR01736">
    <property type="entry name" value="PHPHTRNFRASE"/>
</dbReference>
<evidence type="ECO:0000256" key="5">
    <source>
        <dbReference type="ARBA" id="ARBA00012232"/>
    </source>
</evidence>
<dbReference type="SUPFAM" id="SSF47831">
    <property type="entry name" value="Enzyme I of the PEP:sugar phosphotransferase system HPr-binding (sub)domain"/>
    <property type="match status" value="1"/>
</dbReference>
<feature type="binding site" evidence="18">
    <location>
        <position position="293"/>
    </location>
    <ligand>
        <name>phosphoenolpyruvate</name>
        <dbReference type="ChEBI" id="CHEBI:58702"/>
    </ligand>
</feature>
<evidence type="ECO:0000256" key="14">
    <source>
        <dbReference type="ARBA" id="ARBA00022842"/>
    </source>
</evidence>
<dbReference type="RefSeq" id="WP_151176767.1">
    <property type="nucleotide sequence ID" value="NZ_CP042906.1"/>
</dbReference>
<dbReference type="GO" id="GO:0046872">
    <property type="term" value="F:metal ion binding"/>
    <property type="evidence" value="ECO:0007669"/>
    <property type="project" value="UniProtKB-KW"/>
</dbReference>
<evidence type="ECO:0000256" key="7">
    <source>
        <dbReference type="ARBA" id="ARBA00022448"/>
    </source>
</evidence>
<evidence type="ECO:0000259" key="21">
    <source>
        <dbReference type="Pfam" id="PF02896"/>
    </source>
</evidence>
<dbReference type="KEGG" id="htq:FRZ44_16980"/>
<keyword evidence="7 16" id="KW-0813">Transport</keyword>
<dbReference type="Proteomes" id="UP000326202">
    <property type="component" value="Chromosome"/>
</dbReference>
<evidence type="ECO:0000256" key="11">
    <source>
        <dbReference type="ARBA" id="ARBA00022683"/>
    </source>
</evidence>
<proteinExistence type="inferred from homology"/>
<evidence type="ECO:0000256" key="15">
    <source>
        <dbReference type="ARBA" id="ARBA00033235"/>
    </source>
</evidence>
<protein>
    <recommendedName>
        <fullName evidence="6 16">Phosphoenolpyruvate-protein phosphotransferase</fullName>
        <ecNumber evidence="5 16">2.7.3.9</ecNumber>
    </recommendedName>
    <alternativeName>
        <fullName evidence="15 16">Phosphotransferase system, enzyme I</fullName>
    </alternativeName>
</protein>
<evidence type="ECO:0000256" key="19">
    <source>
        <dbReference type="PIRSR" id="PIRSR000732-3"/>
    </source>
</evidence>
<dbReference type="InterPro" id="IPR006318">
    <property type="entry name" value="PTS_EI-like"/>
</dbReference>
<keyword evidence="23" id="KW-0670">Pyruvate</keyword>
<comment type="cofactor">
    <cofactor evidence="2 16 19">
        <name>Mg(2+)</name>
        <dbReference type="ChEBI" id="CHEBI:18420"/>
    </cofactor>
</comment>
<dbReference type="Gene3D" id="3.20.20.60">
    <property type="entry name" value="Phosphoenolpyruvate-binding domains"/>
    <property type="match status" value="1"/>
</dbReference>
<dbReference type="InterPro" id="IPR008731">
    <property type="entry name" value="PTS_EIN"/>
</dbReference>
<keyword evidence="8 16" id="KW-0963">Cytoplasm</keyword>
<keyword evidence="10 16" id="KW-0808">Transferase</keyword>
<dbReference type="PANTHER" id="PTHR46244:SF6">
    <property type="entry name" value="PHOSPHOENOLPYRUVATE-PROTEIN PHOSPHOTRANSFERASE"/>
    <property type="match status" value="1"/>
</dbReference>
<dbReference type="Pfam" id="PF00391">
    <property type="entry name" value="PEP-utilizers"/>
    <property type="match status" value="1"/>
</dbReference>
<evidence type="ECO:0000256" key="6">
    <source>
        <dbReference type="ARBA" id="ARBA00016544"/>
    </source>
</evidence>
<dbReference type="EC" id="2.7.3.9" evidence="5 16"/>
<dbReference type="GO" id="GO:0005737">
    <property type="term" value="C:cytoplasm"/>
    <property type="evidence" value="ECO:0007669"/>
    <property type="project" value="UniProtKB-SubCell"/>
</dbReference>
<gene>
    <name evidence="23" type="primary">ptsI</name>
    <name evidence="23" type="ORF">FRZ44_16980</name>
</gene>
<dbReference type="InterPro" id="IPR015813">
    <property type="entry name" value="Pyrv/PenolPyrv_kinase-like_dom"/>
</dbReference>
<dbReference type="SUPFAM" id="SSF51621">
    <property type="entry name" value="Phosphoenolpyruvate/pyruvate domain"/>
    <property type="match status" value="1"/>
</dbReference>
<keyword evidence="9 16" id="KW-0762">Sugar transport</keyword>
<evidence type="ECO:0000256" key="16">
    <source>
        <dbReference type="PIRNR" id="PIRNR000732"/>
    </source>
</evidence>
<evidence type="ECO:0000256" key="13">
    <source>
        <dbReference type="ARBA" id="ARBA00022777"/>
    </source>
</evidence>
<reference evidence="23 24" key="1">
    <citation type="submission" date="2019-08" db="EMBL/GenBank/DDBJ databases">
        <title>Hyperibacter terrae gen. nov., sp. nov. and Hyperibacter viscosus sp. nov., two new members in the family Rhodospirillaceae isolated from the rhizosphere of Hypericum perforatum.</title>
        <authorList>
            <person name="Noviana Z."/>
        </authorList>
    </citation>
    <scope>NUCLEOTIDE SEQUENCE [LARGE SCALE GENOMIC DNA]</scope>
    <source>
        <strain evidence="23 24">R5913</strain>
    </source>
</reference>
<dbReference type="SUPFAM" id="SSF52009">
    <property type="entry name" value="Phosphohistidine domain"/>
    <property type="match status" value="1"/>
</dbReference>
<comment type="similarity">
    <text evidence="4 16">Belongs to the PEP-utilizing enzyme family.</text>
</comment>
<dbReference type="Gene3D" id="1.10.274.10">
    <property type="entry name" value="PtsI, HPr-binding domain"/>
    <property type="match status" value="1"/>
</dbReference>
<dbReference type="EMBL" id="CP042906">
    <property type="protein sequence ID" value="QEX16405.1"/>
    <property type="molecule type" value="Genomic_DNA"/>
</dbReference>
<evidence type="ECO:0000256" key="2">
    <source>
        <dbReference type="ARBA" id="ARBA00001946"/>
    </source>
</evidence>
<evidence type="ECO:0000256" key="8">
    <source>
        <dbReference type="ARBA" id="ARBA00022490"/>
    </source>
</evidence>
<feature type="binding site" evidence="19">
    <location>
        <position position="449"/>
    </location>
    <ligand>
        <name>Mg(2+)</name>
        <dbReference type="ChEBI" id="CHEBI:18420"/>
    </ligand>
</feature>
<name>A0A5J6MIS5_9PROT</name>
<feature type="domain" description="Phosphotransferase system enzyme I N-terminal" evidence="22">
    <location>
        <begin position="14"/>
        <end position="124"/>
    </location>
</feature>
<dbReference type="GO" id="GO:0016301">
    <property type="term" value="F:kinase activity"/>
    <property type="evidence" value="ECO:0007669"/>
    <property type="project" value="UniProtKB-KW"/>
</dbReference>
<feature type="binding site" evidence="19">
    <location>
        <position position="427"/>
    </location>
    <ligand>
        <name>Mg(2+)</name>
        <dbReference type="ChEBI" id="CHEBI:18420"/>
    </ligand>
</feature>
<dbReference type="NCBIfam" id="TIGR01417">
    <property type="entry name" value="PTS_I_fam"/>
    <property type="match status" value="1"/>
</dbReference>
<keyword evidence="12 16" id="KW-0479">Metal-binding</keyword>
<feature type="active site" description="Tele-phosphohistidine intermediate" evidence="17">
    <location>
        <position position="186"/>
    </location>
</feature>
<dbReference type="InterPro" id="IPR050499">
    <property type="entry name" value="PEP-utilizing_PTS_enzyme"/>
</dbReference>
<dbReference type="InterPro" id="IPR036637">
    <property type="entry name" value="Phosphohistidine_dom_sf"/>
</dbReference>